<dbReference type="SUPFAM" id="SSF48239">
    <property type="entry name" value="Terpenoid cyclases/Protein prenyltransferases"/>
    <property type="match status" value="1"/>
</dbReference>
<dbReference type="Pfam" id="PF00432">
    <property type="entry name" value="Prenyltrans"/>
    <property type="match status" value="1"/>
</dbReference>
<evidence type="ECO:0000256" key="6">
    <source>
        <dbReference type="ARBA" id="ARBA00022737"/>
    </source>
</evidence>
<proteinExistence type="inferred from homology"/>
<dbReference type="InterPro" id="IPR045089">
    <property type="entry name" value="PGGT1B-like"/>
</dbReference>
<evidence type="ECO:0000256" key="4">
    <source>
        <dbReference type="ARBA" id="ARBA00022679"/>
    </source>
</evidence>
<dbReference type="PANTHER" id="PTHR11774:SF6">
    <property type="entry name" value="PROTEIN FARNESYLTRANSFERASE SUBUNIT BETA"/>
    <property type="match status" value="1"/>
</dbReference>
<keyword evidence="5" id="KW-0479">Metal-binding</keyword>
<dbReference type="Proteomes" id="UP000029725">
    <property type="component" value="Unassembled WGS sequence"/>
</dbReference>
<comment type="similarity">
    <text evidence="2">Belongs to the protein prenyltransferase subunit beta family.</text>
</comment>
<dbReference type="OrthoDB" id="10261146at2759"/>
<dbReference type="AlphaFoldDB" id="A0A098VX26"/>
<feature type="domain" description="Prenyltransferase alpha-alpha toroid" evidence="8">
    <location>
        <begin position="49"/>
        <end position="348"/>
    </location>
</feature>
<evidence type="ECO:0000256" key="3">
    <source>
        <dbReference type="ARBA" id="ARBA00022602"/>
    </source>
</evidence>
<dbReference type="EMBL" id="JMKJ01000099">
    <property type="protein sequence ID" value="KGG52306.1"/>
    <property type="molecule type" value="Genomic_DNA"/>
</dbReference>
<keyword evidence="6" id="KW-0677">Repeat</keyword>
<keyword evidence="4" id="KW-0808">Transferase</keyword>
<evidence type="ECO:0000256" key="1">
    <source>
        <dbReference type="ARBA" id="ARBA00001947"/>
    </source>
</evidence>
<dbReference type="RefSeq" id="XP_013238733.1">
    <property type="nucleotide sequence ID" value="XM_013383279.1"/>
</dbReference>
<evidence type="ECO:0000313" key="9">
    <source>
        <dbReference type="EMBL" id="KGG52306.1"/>
    </source>
</evidence>
<comment type="caution">
    <text evidence="9">The sequence shown here is derived from an EMBL/GenBank/DDBJ whole genome shotgun (WGS) entry which is preliminary data.</text>
</comment>
<evidence type="ECO:0000259" key="8">
    <source>
        <dbReference type="Pfam" id="PF00432"/>
    </source>
</evidence>
<keyword evidence="3" id="KW-0637">Prenyltransferase</keyword>
<evidence type="ECO:0000256" key="7">
    <source>
        <dbReference type="ARBA" id="ARBA00022833"/>
    </source>
</evidence>
<sequence>MDANEASILESDQDSFDEFLQQNQDSTHLLNSSIREIQPFLLSKCPGKLNSEGHVNFALNLFKNSLPFASIALDTSRPWLLYWSLSILTLLKMPIPDNLPFLLLLRCLSQLHNEYYIEQEGAYGGSSSCSSSHILTTFASLCSLALIGGPDDWSKINTQNLLAWLSRLFSPEKGVFSVHLDGGESDLRSVYAAIAIIHLLGLEKEFFHDPCSLERIQQSIISAQSYEGGFGAIPWSHTEAHGGYTYCGLAALVIIDRWTLSSASIDTLLPESKMTRLLAWTCGLQSTLLGGLQGRTGKLVDACYSFWVGAIPLLLNRPTKEYIDVGLLRNYLLKACQCSSGGIRDKPPK</sequence>
<dbReference type="InterPro" id="IPR001330">
    <property type="entry name" value="Prenyltrans"/>
</dbReference>
<dbReference type="GO" id="GO:0005965">
    <property type="term" value="C:protein farnesyltransferase complex"/>
    <property type="evidence" value="ECO:0007669"/>
    <property type="project" value="TreeGrafter"/>
</dbReference>
<keyword evidence="10" id="KW-1185">Reference proteome</keyword>
<accession>A0A098VX26</accession>
<gene>
    <name evidence="9" type="ORF">DI09_18p120</name>
</gene>
<comment type="cofactor">
    <cofactor evidence="1">
        <name>Zn(2+)</name>
        <dbReference type="ChEBI" id="CHEBI:29105"/>
    </cofactor>
</comment>
<organism evidence="9 10">
    <name type="scientific">Mitosporidium daphniae</name>
    <dbReference type="NCBI Taxonomy" id="1485682"/>
    <lineage>
        <taxon>Eukaryota</taxon>
        <taxon>Fungi</taxon>
        <taxon>Fungi incertae sedis</taxon>
        <taxon>Microsporidia</taxon>
        <taxon>Mitosporidium</taxon>
    </lineage>
</organism>
<name>A0A098VX26_9MICR</name>
<reference evidence="9 10" key="1">
    <citation type="submission" date="2014-04" db="EMBL/GenBank/DDBJ databases">
        <title>A new species of microsporidia sheds light on the evolution of extreme parasitism.</title>
        <authorList>
            <person name="Haag K.L."/>
            <person name="James T.Y."/>
            <person name="Larsson R."/>
            <person name="Schaer T.M."/>
            <person name="Refardt D."/>
            <person name="Pombert J.-F."/>
            <person name="Ebert D."/>
        </authorList>
    </citation>
    <scope>NUCLEOTIDE SEQUENCE [LARGE SCALE GENOMIC DNA]</scope>
    <source>
        <strain evidence="9 10">UGP3</strain>
        <tissue evidence="9">Spores</tissue>
    </source>
</reference>
<evidence type="ECO:0000256" key="2">
    <source>
        <dbReference type="ARBA" id="ARBA00010497"/>
    </source>
</evidence>
<keyword evidence="7" id="KW-0862">Zinc</keyword>
<dbReference type="VEuPathDB" id="MicrosporidiaDB:DI09_18p120"/>
<dbReference type="PANTHER" id="PTHR11774">
    <property type="entry name" value="GERANYLGERANYL TRANSFERASE TYPE BETA SUBUNIT"/>
    <property type="match status" value="1"/>
</dbReference>
<protein>
    <recommendedName>
        <fullName evidence="8">Prenyltransferase alpha-alpha toroid domain-containing protein</fullName>
    </recommendedName>
</protein>
<evidence type="ECO:0000313" key="10">
    <source>
        <dbReference type="Proteomes" id="UP000029725"/>
    </source>
</evidence>
<dbReference type="GeneID" id="25258789"/>
<dbReference type="Gene3D" id="1.50.10.20">
    <property type="match status" value="1"/>
</dbReference>
<evidence type="ECO:0000256" key="5">
    <source>
        <dbReference type="ARBA" id="ARBA00022723"/>
    </source>
</evidence>
<dbReference type="GO" id="GO:0004660">
    <property type="term" value="F:protein farnesyltransferase activity"/>
    <property type="evidence" value="ECO:0007669"/>
    <property type="project" value="TreeGrafter"/>
</dbReference>
<dbReference type="InterPro" id="IPR008930">
    <property type="entry name" value="Terpenoid_cyclase/PrenylTrfase"/>
</dbReference>
<dbReference type="HOGENOM" id="CLU_028946_0_1_1"/>
<dbReference type="GO" id="GO:0046872">
    <property type="term" value="F:metal ion binding"/>
    <property type="evidence" value="ECO:0007669"/>
    <property type="project" value="UniProtKB-KW"/>
</dbReference>